<evidence type="ECO:0000259" key="2">
    <source>
        <dbReference type="PROSITE" id="PS51688"/>
    </source>
</evidence>
<dbReference type="EMBL" id="PFBU01000084">
    <property type="protein sequence ID" value="PIR77917.1"/>
    <property type="molecule type" value="Genomic_DNA"/>
</dbReference>
<name>A0A2H0TXH1_9BACT</name>
<dbReference type="Proteomes" id="UP000230852">
    <property type="component" value="Unassembled WGS sequence"/>
</dbReference>
<feature type="domain" description="Peptidase S74" evidence="2">
    <location>
        <begin position="1946"/>
        <end position="2040"/>
    </location>
</feature>
<feature type="compositionally biased region" description="Low complexity" evidence="1">
    <location>
        <begin position="1146"/>
        <end position="1162"/>
    </location>
</feature>
<dbReference type="PROSITE" id="PS51688">
    <property type="entry name" value="ICA"/>
    <property type="match status" value="1"/>
</dbReference>
<gene>
    <name evidence="3" type="ORF">COU28_04380</name>
</gene>
<protein>
    <recommendedName>
        <fullName evidence="2">Peptidase S74 domain-containing protein</fullName>
    </recommendedName>
</protein>
<reference evidence="4" key="1">
    <citation type="submission" date="2017-09" db="EMBL/GenBank/DDBJ databases">
        <title>Depth-based differentiation of microbial function through sediment-hosted aquifers and enrichment of novel symbionts in the deep terrestrial subsurface.</title>
        <authorList>
            <person name="Probst A.J."/>
            <person name="Ladd B."/>
            <person name="Jarett J.K."/>
            <person name="Geller-Mcgrath D.E."/>
            <person name="Sieber C.M.K."/>
            <person name="Emerson J.B."/>
            <person name="Anantharaman K."/>
            <person name="Thomas B.C."/>
            <person name="Malmstrom R."/>
            <person name="Stieglmeier M."/>
            <person name="Klingl A."/>
            <person name="Woyke T."/>
            <person name="Ryan C.M."/>
            <person name="Banfield J.F."/>
        </authorList>
    </citation>
    <scope>NUCLEOTIDE SEQUENCE [LARGE SCALE GENOMIC DNA]</scope>
</reference>
<feature type="non-terminal residue" evidence="3">
    <location>
        <position position="1"/>
    </location>
</feature>
<feature type="region of interest" description="Disordered" evidence="1">
    <location>
        <begin position="1138"/>
        <end position="1163"/>
    </location>
</feature>
<evidence type="ECO:0000256" key="1">
    <source>
        <dbReference type="SAM" id="MobiDB-lite"/>
    </source>
</evidence>
<sequence length="2262" mass="238655">LVLNNDTLSVSSTIARVSDLHNAITFDTSTYGYLTLIGQEIALGQIDVADTNITNGTGITITNGSIVATLGTDVDLASSEVTGILALTSGGTGATTASDARTALGLGSLATASSVSLTSGSSQITGTLALTNGGTGATTASGARTSLGLGTLATLSAITSAYITDLTITNSDISASAGIVDTKLATISTAGKVSDSALSSNVTKLGSDISLSGSEVSSYLPVSKGGTGVTSWGYYNIPYSYGSSAFQYSNSFIYNGSQLGVYNSNPQHTLDVGGNIGLTNSSYINWGTTDGDTGYGLRDSAGTIQYKNSSGDWSNIAVTIPDPLTGTAGQTITFDSNGAQTASSILYIDSTNSKVGVGTTSPSSTLDVAGTLGGYGLVLSPNMSGSSGSSGSTPVTPGQWVDYSANSVAQPLPGASSSVLNFDDGHTVSLYYSEGLVGETLLVVDSAGTETNTNEIIGTGYNFVAKKVNKNVFVVAWIGYDSQGYYRTYDSSGSALGSEVAFTAGNYYPSSFDFTVDGNSGNIMFMFYNSNYYKTYYKSCQINYCYVVSYSEPTVLAYAQYAYFKSTTLSNNSALFVYFDSNGNAMKYSLFYQGSVASGIISSATSPYPTAIEALPDGKAIVIWNEGESSKYSILDCLSSPGSCSYGDAVTIETVAVGHYISTIPRRLSGGEVALFTTDGLYNDPNFSTNIHYTIYDSTLTEQKQSTTTIYSGSSAIVFYDVSAGFVTNTFAIIYGGYSDPPTNSVLNNYYQVYSGGGVSSSNTYTAVGSAVSIHSLNTFDLASSIFSGGSSIYVYPDSSNLNFNLYDSSGALSSGSNLVTSLYDGNVSVQKLSNDNVVVAYKSHTSNYYGLYAKVYDSAGNSTVPEVPISSSGLNDSVSYQYIDFKMSPMSNSMFFVADIRYFNGNGPSHGYGTYYSMEYSLCDGVSGFCSGKTYIPGYPEAYNLSLTTYGSGDHEKIFIAYTDIVDSVGKYIMYDESMNTFSSPLSFSGVDLVNASSVQTLTNGNIVLFYTTPTGGQAYYSVFDTTLETWDTPQLINSVSPASTTKILSNILNDGSVLLSYTVGSYGSAYDPAFTIFDSTMSTTTQSNTFVYPEGTSEFTTFNVNSVPALDKFTFAYIKKNGDTFTGAEFATFEATGSSGGSSSGSTSTCTSTSSGSSSSAFTDYTADGTATPFTGLIKYVETFANGNVFYQYYDPFSGSSMFFIKDSSGNSVISDQTIANSVTVHGISKINGDGIAVYYSNGSYNYVKSYNSTGSEIMGETQFESGSISYPTLASIGQSNQFAVFYQKSGSFNYVVCSYMGGCGMPNVIDGSASISYYTSATTLSNNKVLLLYRDNNDGTISQYRIVDLGNSTVSAPATFTTDLVDRATVVGTADGGAAIAYVDSIDGVNKYIKLDYDSGTGTYSIPGSAQTLHTATNIYNIRVTRTNDDNIVFAYDDFSTNGATPYTGNYYFTVYSSDLSSVLQAETLAGSQDNQTGLSFLSMQSVYGANKFVIAYGDDLDNLSNYLTFSGGQTVSSDYTASTDPITVNNTDAQPMSTAVFANGNVIETYYDSSDTHLKFVIYDSAGNSVSATTTVDDGAGGTSLSDVAILSDGTAVIVYAYSGYSYYKTYSSTGVQVLGGEYSFASSADILDIQVKAMSDGAFFVVWDAPSYSGGALKYSMCDNTGAPCSAYGGTVEAGGVGDFSFAVTGSGTTEKVLITYSGSITSNFGGYKVFDESILDINGGGSFYADNAIFSSPGSISATTLSDGNVAIFFTVFNTNSYIKYMVWDSTAGTFGTVVDTNNFQLVNSRLSSDVLTGGNVLLAYATTRLGLSIVVYEIFDSTMSSVVQVETVLNRNLVVAGHVFIKAVPGVDGFVLTYQLTTDGNIVYETDFVVYDVSVSSGSSSFTDCGNVDISFMGSDAIAWSIRLVTGDGTIHFLDAQGDDGVYLTQDATSWTSNSDRRLKTNILDLNVLDRIDNFRAVSFNWIKNGNADVGAIAQELYKIFPEVVTVGSDTLGPNGEGAWGIQYSKLGALALEGVKELKQQLDVYNVLLLGGGMDQFINDKSVTKSLVFSRNAAFAKHIALSQDSVGMALIQAGESGVHVTFKEKYSTIPIITLTLASNSPVDKYYVNDVDMTGFTIYIEPKAVGDTLVNWHAFGQLSDEDNILGVSSTNPNISSSNSISSDSLANIANNYLQTHNLTDEDINNASSGTDVTSTTEENIIEETTTSTIVDNITTTTIDEIIVDTVTTTINDSSIDVVTTTIDTTVSSSTSN</sequence>
<organism evidence="3 4">
    <name type="scientific">Candidatus Magasanikbacteria bacterium CG10_big_fil_rev_8_21_14_0_10_36_16</name>
    <dbReference type="NCBI Taxonomy" id="1974645"/>
    <lineage>
        <taxon>Bacteria</taxon>
        <taxon>Candidatus Magasanikiibacteriota</taxon>
    </lineage>
</organism>
<dbReference type="InterPro" id="IPR030392">
    <property type="entry name" value="S74_ICA"/>
</dbReference>
<proteinExistence type="predicted"/>
<accession>A0A2H0TXH1</accession>
<dbReference type="Pfam" id="PF13884">
    <property type="entry name" value="Peptidase_S74"/>
    <property type="match status" value="1"/>
</dbReference>
<evidence type="ECO:0000313" key="3">
    <source>
        <dbReference type="EMBL" id="PIR77917.1"/>
    </source>
</evidence>
<evidence type="ECO:0000313" key="4">
    <source>
        <dbReference type="Proteomes" id="UP000230852"/>
    </source>
</evidence>
<comment type="caution">
    <text evidence="3">The sequence shown here is derived from an EMBL/GenBank/DDBJ whole genome shotgun (WGS) entry which is preliminary data.</text>
</comment>